<organism evidence="2 3">
    <name type="scientific">Niastella vici</name>
    <dbReference type="NCBI Taxonomy" id="1703345"/>
    <lineage>
        <taxon>Bacteria</taxon>
        <taxon>Pseudomonadati</taxon>
        <taxon>Bacteroidota</taxon>
        <taxon>Chitinophagia</taxon>
        <taxon>Chitinophagales</taxon>
        <taxon>Chitinophagaceae</taxon>
        <taxon>Niastella</taxon>
    </lineage>
</organism>
<dbReference type="Proteomes" id="UP000192796">
    <property type="component" value="Unassembled WGS sequence"/>
</dbReference>
<dbReference type="EMBL" id="LVYD01000052">
    <property type="protein sequence ID" value="OQP62137.1"/>
    <property type="molecule type" value="Genomic_DNA"/>
</dbReference>
<keyword evidence="3" id="KW-1185">Reference proteome</keyword>
<comment type="caution">
    <text evidence="2">The sequence shown here is derived from an EMBL/GenBank/DDBJ whole genome shotgun (WGS) entry which is preliminary data.</text>
</comment>
<dbReference type="OrthoDB" id="681048at2"/>
<feature type="compositionally biased region" description="Low complexity" evidence="1">
    <location>
        <begin position="75"/>
        <end position="88"/>
    </location>
</feature>
<gene>
    <name evidence="2" type="ORF">A3860_29760</name>
</gene>
<evidence type="ECO:0000256" key="1">
    <source>
        <dbReference type="SAM" id="MobiDB-lite"/>
    </source>
</evidence>
<dbReference type="AlphaFoldDB" id="A0A1V9FUZ4"/>
<name>A0A1V9FUZ4_9BACT</name>
<dbReference type="RefSeq" id="WP_081149814.1">
    <property type="nucleotide sequence ID" value="NZ_LVYD01000052.1"/>
</dbReference>
<evidence type="ECO:0000313" key="2">
    <source>
        <dbReference type="EMBL" id="OQP62137.1"/>
    </source>
</evidence>
<proteinExistence type="predicted"/>
<sequence>MSLFKTGDATYDKYAAYSTEQLVQIVTDTSGNYQPGVVDTARRILLARGFDYRTKEQKAAEKQLKAINATRERTSTTTTAAATTAFSRRQVRGQSRPANNSGLKAWHWIWIAFIIIRMIGCLMRHG</sequence>
<reference evidence="2 3" key="1">
    <citation type="submission" date="2016-03" db="EMBL/GenBank/DDBJ databases">
        <title>Niastella vici sp. nov., isolated from farmland soil.</title>
        <authorList>
            <person name="Chen L."/>
            <person name="Wang D."/>
            <person name="Yang S."/>
            <person name="Wang G."/>
        </authorList>
    </citation>
    <scope>NUCLEOTIDE SEQUENCE [LARGE SCALE GENOMIC DNA]</scope>
    <source>
        <strain evidence="2 3">DJ57</strain>
    </source>
</reference>
<feature type="region of interest" description="Disordered" evidence="1">
    <location>
        <begin position="72"/>
        <end position="95"/>
    </location>
</feature>
<evidence type="ECO:0000313" key="3">
    <source>
        <dbReference type="Proteomes" id="UP000192796"/>
    </source>
</evidence>
<protein>
    <submittedName>
        <fullName evidence="2">Uncharacterized protein</fullName>
    </submittedName>
</protein>
<accession>A0A1V9FUZ4</accession>